<dbReference type="RefSeq" id="WP_085682303.1">
    <property type="nucleotide sequence ID" value="NZ_CP020932.1"/>
</dbReference>
<proteinExistence type="predicted"/>
<gene>
    <name evidence="1" type="ORF">MARSALSMR5_04344</name>
</gene>
<dbReference type="GeneID" id="77258228"/>
<reference evidence="1 2" key="1">
    <citation type="submission" date="2017-04" db="EMBL/GenBank/DDBJ databases">
        <title>Genome Sequence of Marinobacter salarius strain SMR5 Isolated from a culture of the Diatom Skeletonema marinoi.</title>
        <authorList>
            <person name="Topel M."/>
            <person name="Pinder M.I.M."/>
            <person name="Johansson O.N."/>
            <person name="Kourtchenko O."/>
            <person name="Godhe A."/>
            <person name="Clarke A.K."/>
        </authorList>
    </citation>
    <scope>NUCLEOTIDE SEQUENCE [LARGE SCALE GENOMIC DNA]</scope>
    <source>
        <strain evidence="1 2">SMR5</strain>
        <plasmid evidence="2">Plasmid psmr5</plasmid>
    </source>
</reference>
<dbReference type="Proteomes" id="UP000193100">
    <property type="component" value="Plasmid pSMR5"/>
</dbReference>
<keyword evidence="1" id="KW-0614">Plasmid</keyword>
<name>A0A1W6KG26_9GAMM</name>
<protein>
    <submittedName>
        <fullName evidence="1">Uncharacterized protein</fullName>
    </submittedName>
</protein>
<dbReference type="EMBL" id="CP020932">
    <property type="protein sequence ID" value="ARM86361.1"/>
    <property type="molecule type" value="Genomic_DNA"/>
</dbReference>
<geneLocation type="plasmid" evidence="2">
    <name>psmr5</name>
</geneLocation>
<evidence type="ECO:0000313" key="2">
    <source>
        <dbReference type="Proteomes" id="UP000193100"/>
    </source>
</evidence>
<accession>A0A1W6KG26</accession>
<organism evidence="1 2">
    <name type="scientific">Marinobacter salarius</name>
    <dbReference type="NCBI Taxonomy" id="1420917"/>
    <lineage>
        <taxon>Bacteria</taxon>
        <taxon>Pseudomonadati</taxon>
        <taxon>Pseudomonadota</taxon>
        <taxon>Gammaproteobacteria</taxon>
        <taxon>Pseudomonadales</taxon>
        <taxon>Marinobacteraceae</taxon>
        <taxon>Marinobacter</taxon>
    </lineage>
</organism>
<dbReference type="AlphaFoldDB" id="A0A1W6KG26"/>
<sequence length="94" mass="10841">MIADEFEFEGGTVEIHLEERVDERQNEAFVVLPRWKGGGVVNGFEYRVDKITQIDANMASTIDPIKALVKTCREDVLDRKWEQYEKALAVLKNQ</sequence>
<evidence type="ECO:0000313" key="1">
    <source>
        <dbReference type="EMBL" id="ARM86361.1"/>
    </source>
</evidence>